<name>A0A6J4UHQ5_9BACT</name>
<reference evidence="2" key="1">
    <citation type="submission" date="2020-02" db="EMBL/GenBank/DDBJ databases">
        <authorList>
            <person name="Meier V. D."/>
        </authorList>
    </citation>
    <scope>NUCLEOTIDE SEQUENCE</scope>
    <source>
        <strain evidence="2">AVDCRST_MAG70</strain>
    </source>
</reference>
<organism evidence="2">
    <name type="scientific">uncultured Thermomicrobiales bacterium</name>
    <dbReference type="NCBI Taxonomy" id="1645740"/>
    <lineage>
        <taxon>Bacteria</taxon>
        <taxon>Pseudomonadati</taxon>
        <taxon>Thermomicrobiota</taxon>
        <taxon>Thermomicrobia</taxon>
        <taxon>Thermomicrobiales</taxon>
        <taxon>environmental samples</taxon>
    </lineage>
</organism>
<dbReference type="AlphaFoldDB" id="A0A6J4UHQ5"/>
<dbReference type="EMBL" id="CADCWH010000144">
    <property type="protein sequence ID" value="CAA9551140.1"/>
    <property type="molecule type" value="Genomic_DNA"/>
</dbReference>
<accession>A0A6J4UHQ5</accession>
<sequence length="100" mass="10448">MTDGAAGRAPADPTSDATSRWGCPIMSAPSFISNAPETSVYHGLSPAEAGLLADLIRAARRADHPDRYAPVTIAERDALITQVPRLGANRSDGTDSDGRT</sequence>
<evidence type="ECO:0000313" key="2">
    <source>
        <dbReference type="EMBL" id="CAA9551140.1"/>
    </source>
</evidence>
<proteinExistence type="predicted"/>
<evidence type="ECO:0000256" key="1">
    <source>
        <dbReference type="SAM" id="MobiDB-lite"/>
    </source>
</evidence>
<protein>
    <submittedName>
        <fullName evidence="2">Uncharacterized protein</fullName>
    </submittedName>
</protein>
<feature type="region of interest" description="Disordered" evidence="1">
    <location>
        <begin position="1"/>
        <end position="23"/>
    </location>
</feature>
<gene>
    <name evidence="2" type="ORF">AVDCRST_MAG70-934</name>
</gene>